<accession>A0ABV0A3U0</accession>
<reference evidence="1 2" key="1">
    <citation type="journal article" date="2023" name="PLoS ONE">
        <title>Complete genome assembly of Hawai'i environmental nontuberculous mycobacteria reveals unexpected co-isolation with methylobacteria.</title>
        <authorList>
            <person name="Hendrix J."/>
            <person name="Epperson L.E."/>
            <person name="Tong E.I."/>
            <person name="Chan Y.L."/>
            <person name="Hasan N.A."/>
            <person name="Dawrs S.N."/>
            <person name="Norton G.J."/>
            <person name="Virdi R."/>
            <person name="Crooks J.L."/>
            <person name="Chan E.D."/>
            <person name="Honda J.R."/>
            <person name="Strong M."/>
        </authorList>
    </citation>
    <scope>NUCLEOTIDE SEQUENCE [LARGE SCALE GENOMIC DNA]</scope>
    <source>
        <strain evidence="1 2">NJH_HI04-1</strain>
    </source>
</reference>
<sequence>MPLTKRQLAASIQAAIHIGDRAAIAAFLLDDATAFSASNPFARTSVGAQRQIWSGHAFEFRAASIASLGLSCLMRTLDELPNDEPLVQEYLQAGPYRAYVYHQGDGCRIVGSVLHAKPRVALPVIPARPRPRRRRAPTSAQIQLDFFAIPVMLGGAKGTCQGPALT</sequence>
<keyword evidence="2" id="KW-1185">Reference proteome</keyword>
<evidence type="ECO:0000313" key="2">
    <source>
        <dbReference type="Proteomes" id="UP001407347"/>
    </source>
</evidence>
<evidence type="ECO:0008006" key="3">
    <source>
        <dbReference type="Google" id="ProtNLM"/>
    </source>
</evidence>
<dbReference type="Proteomes" id="UP001407347">
    <property type="component" value="Unassembled WGS sequence"/>
</dbReference>
<name>A0ABV0A3U0_9HYPH</name>
<organism evidence="1 2">
    <name type="scientific">Methylobacterium ajmalii</name>
    <dbReference type="NCBI Taxonomy" id="2738439"/>
    <lineage>
        <taxon>Bacteria</taxon>
        <taxon>Pseudomonadati</taxon>
        <taxon>Pseudomonadota</taxon>
        <taxon>Alphaproteobacteria</taxon>
        <taxon>Hyphomicrobiales</taxon>
        <taxon>Methylobacteriaceae</taxon>
        <taxon>Methylobacterium</taxon>
    </lineage>
</organism>
<proteinExistence type="predicted"/>
<gene>
    <name evidence="1" type="ORF">PUR29_32330</name>
</gene>
<protein>
    <recommendedName>
        <fullName evidence="3">SnoaL-like domain-containing protein</fullName>
    </recommendedName>
</protein>
<evidence type="ECO:0000313" key="1">
    <source>
        <dbReference type="EMBL" id="MEN3238146.1"/>
    </source>
</evidence>
<comment type="caution">
    <text evidence="1">The sequence shown here is derived from an EMBL/GenBank/DDBJ whole genome shotgun (WGS) entry which is preliminary data.</text>
</comment>
<dbReference type="RefSeq" id="WP_082912318.1">
    <property type="nucleotide sequence ID" value="NZ_JAQYXP010000004.1"/>
</dbReference>
<dbReference type="EMBL" id="JAQYXP010000004">
    <property type="protein sequence ID" value="MEN3238146.1"/>
    <property type="molecule type" value="Genomic_DNA"/>
</dbReference>